<dbReference type="AlphaFoldDB" id="A0A5C2SJK3"/>
<name>A0A5C2SJK3_9APHY</name>
<feature type="region of interest" description="Disordered" evidence="1">
    <location>
        <begin position="8"/>
        <end position="46"/>
    </location>
</feature>
<evidence type="ECO:0000256" key="1">
    <source>
        <dbReference type="SAM" id="MobiDB-lite"/>
    </source>
</evidence>
<reference evidence="2" key="1">
    <citation type="journal article" date="2018" name="Genome Biol. Evol.">
        <title>Genomics and development of Lentinus tigrinus, a white-rot wood-decaying mushroom with dimorphic fruiting bodies.</title>
        <authorList>
            <person name="Wu B."/>
            <person name="Xu Z."/>
            <person name="Knudson A."/>
            <person name="Carlson A."/>
            <person name="Chen N."/>
            <person name="Kovaka S."/>
            <person name="LaButti K."/>
            <person name="Lipzen A."/>
            <person name="Pennachio C."/>
            <person name="Riley R."/>
            <person name="Schakwitz W."/>
            <person name="Umezawa K."/>
            <person name="Ohm R.A."/>
            <person name="Grigoriev I.V."/>
            <person name="Nagy L.G."/>
            <person name="Gibbons J."/>
            <person name="Hibbett D."/>
        </authorList>
    </citation>
    <scope>NUCLEOTIDE SEQUENCE [LARGE SCALE GENOMIC DNA]</scope>
    <source>
        <strain evidence="2">ALCF2SS1-6</strain>
    </source>
</reference>
<accession>A0A5C2SJK3</accession>
<gene>
    <name evidence="2" type="ORF">L227DRAFT_572499</name>
</gene>
<evidence type="ECO:0000313" key="2">
    <source>
        <dbReference type="EMBL" id="RPD63347.1"/>
    </source>
</evidence>
<organism evidence="2 3">
    <name type="scientific">Lentinus tigrinus ALCF2SS1-6</name>
    <dbReference type="NCBI Taxonomy" id="1328759"/>
    <lineage>
        <taxon>Eukaryota</taxon>
        <taxon>Fungi</taxon>
        <taxon>Dikarya</taxon>
        <taxon>Basidiomycota</taxon>
        <taxon>Agaricomycotina</taxon>
        <taxon>Agaricomycetes</taxon>
        <taxon>Polyporales</taxon>
        <taxon>Polyporaceae</taxon>
        <taxon>Lentinus</taxon>
    </lineage>
</organism>
<keyword evidence="3" id="KW-1185">Reference proteome</keyword>
<dbReference type="EMBL" id="ML122256">
    <property type="protein sequence ID" value="RPD63347.1"/>
    <property type="molecule type" value="Genomic_DNA"/>
</dbReference>
<sequence>MIFTVVPLPSLPSLLSAPPPPFPGDTATTPSLHTPPLVSGHPPTAPSISRYLPLQAPQLQPPSSSGASAAIPRPLITLAHSTYIPYSSSSSLFPAFLLHRTCIVSDSSQH</sequence>
<evidence type="ECO:0000313" key="3">
    <source>
        <dbReference type="Proteomes" id="UP000313359"/>
    </source>
</evidence>
<dbReference type="Proteomes" id="UP000313359">
    <property type="component" value="Unassembled WGS sequence"/>
</dbReference>
<proteinExistence type="predicted"/>
<protein>
    <submittedName>
        <fullName evidence="2">Uncharacterized protein</fullName>
    </submittedName>
</protein>